<evidence type="ECO:0008006" key="3">
    <source>
        <dbReference type="Google" id="ProtNLM"/>
    </source>
</evidence>
<comment type="caution">
    <text evidence="1">The sequence shown here is derived from an EMBL/GenBank/DDBJ whole genome shotgun (WGS) entry which is preliminary data.</text>
</comment>
<organism evidence="1 2">
    <name type="scientific">Hymenobacter aranciens</name>
    <dbReference type="NCBI Taxonomy" id="3063996"/>
    <lineage>
        <taxon>Bacteria</taxon>
        <taxon>Pseudomonadati</taxon>
        <taxon>Bacteroidota</taxon>
        <taxon>Cytophagia</taxon>
        <taxon>Cytophagales</taxon>
        <taxon>Hymenobacteraceae</taxon>
        <taxon>Hymenobacter</taxon>
    </lineage>
</organism>
<reference evidence="1" key="1">
    <citation type="submission" date="2023-07" db="EMBL/GenBank/DDBJ databases">
        <authorList>
            <person name="Kim M.K."/>
        </authorList>
    </citation>
    <scope>NUCLEOTIDE SEQUENCE</scope>
    <source>
        <strain evidence="1">ASUV-10-1</strain>
    </source>
</reference>
<proteinExistence type="predicted"/>
<name>A0ABT9B9M3_9BACT</name>
<dbReference type="Proteomes" id="UP001176429">
    <property type="component" value="Unassembled WGS sequence"/>
</dbReference>
<evidence type="ECO:0000313" key="1">
    <source>
        <dbReference type="EMBL" id="MDO7873253.1"/>
    </source>
</evidence>
<sequence>MKKLLYLLPLAVLLVDCKKDETIEPLELTNKRWRLADLTVAPEAVPVPVNVYNDYIQACSKDDYMFYSNDSTVIYDDGVLHCDPNQPQQISGVWRFRENNTRLLMEGYKIAGVPVNEVNVISLSSRKMVISYRYTDLTQVPTPVIATGTLVTF</sequence>
<evidence type="ECO:0000313" key="2">
    <source>
        <dbReference type="Proteomes" id="UP001176429"/>
    </source>
</evidence>
<accession>A0ABT9B9M3</accession>
<dbReference type="RefSeq" id="WP_305004567.1">
    <property type="nucleotide sequence ID" value="NZ_JAUQSY010000001.1"/>
</dbReference>
<protein>
    <recommendedName>
        <fullName evidence="3">Lipocalin-like domain-containing protein</fullName>
    </recommendedName>
</protein>
<keyword evidence="2" id="KW-1185">Reference proteome</keyword>
<dbReference type="EMBL" id="JAUQSY010000001">
    <property type="protein sequence ID" value="MDO7873253.1"/>
    <property type="molecule type" value="Genomic_DNA"/>
</dbReference>
<gene>
    <name evidence="1" type="ORF">Q5H93_00805</name>
</gene>